<dbReference type="InterPro" id="IPR001810">
    <property type="entry name" value="F-box_dom"/>
</dbReference>
<keyword evidence="1" id="KW-1133">Transmembrane helix</keyword>
<evidence type="ECO:0000259" key="2">
    <source>
        <dbReference type="Pfam" id="PF00646"/>
    </source>
</evidence>
<dbReference type="AlphaFoldDB" id="A0A183UED4"/>
<dbReference type="EMBL" id="UYWY01019567">
    <property type="protein sequence ID" value="VDM38175.1"/>
    <property type="molecule type" value="Genomic_DNA"/>
</dbReference>
<accession>A0A183UED4</accession>
<dbReference type="WBParaSite" id="TCNE_0000685401-mRNA-1">
    <property type="protein sequence ID" value="TCNE_0000685401-mRNA-1"/>
    <property type="gene ID" value="TCNE_0000685401"/>
</dbReference>
<reference evidence="5" key="1">
    <citation type="submission" date="2016-06" db="UniProtKB">
        <authorList>
            <consortium name="WormBaseParasite"/>
        </authorList>
    </citation>
    <scope>IDENTIFICATION</scope>
</reference>
<keyword evidence="1" id="KW-0812">Transmembrane</keyword>
<evidence type="ECO:0000313" key="4">
    <source>
        <dbReference type="Proteomes" id="UP000050794"/>
    </source>
</evidence>
<organism evidence="4 5">
    <name type="scientific">Toxocara canis</name>
    <name type="common">Canine roundworm</name>
    <dbReference type="NCBI Taxonomy" id="6265"/>
    <lineage>
        <taxon>Eukaryota</taxon>
        <taxon>Metazoa</taxon>
        <taxon>Ecdysozoa</taxon>
        <taxon>Nematoda</taxon>
        <taxon>Chromadorea</taxon>
        <taxon>Rhabditida</taxon>
        <taxon>Spirurina</taxon>
        <taxon>Ascaridomorpha</taxon>
        <taxon>Ascaridoidea</taxon>
        <taxon>Toxocaridae</taxon>
        <taxon>Toxocara</taxon>
    </lineage>
</organism>
<reference evidence="3 4" key="2">
    <citation type="submission" date="2018-11" db="EMBL/GenBank/DDBJ databases">
        <authorList>
            <consortium name="Pathogen Informatics"/>
        </authorList>
    </citation>
    <scope>NUCLEOTIDE SEQUENCE [LARGE SCALE GENOMIC DNA]</scope>
</reference>
<name>A0A183UED4_TOXCA</name>
<feature type="transmembrane region" description="Helical" evidence="1">
    <location>
        <begin position="107"/>
        <end position="129"/>
    </location>
</feature>
<dbReference type="Proteomes" id="UP000050794">
    <property type="component" value="Unassembled WGS sequence"/>
</dbReference>
<evidence type="ECO:0000256" key="1">
    <source>
        <dbReference type="SAM" id="Phobius"/>
    </source>
</evidence>
<keyword evidence="4" id="KW-1185">Reference proteome</keyword>
<protein>
    <submittedName>
        <fullName evidence="5">F-box domain-containing protein</fullName>
    </submittedName>
</protein>
<keyword evidence="1" id="KW-0472">Membrane</keyword>
<gene>
    <name evidence="3" type="ORF">TCNE_LOCUS6854</name>
</gene>
<feature type="domain" description="F-box" evidence="2">
    <location>
        <begin position="2"/>
        <end position="34"/>
    </location>
</feature>
<dbReference type="Pfam" id="PF00646">
    <property type="entry name" value="F-box"/>
    <property type="match status" value="1"/>
</dbReference>
<evidence type="ECO:0000313" key="5">
    <source>
        <dbReference type="WBParaSite" id="TCNE_0000685401-mRNA-1"/>
    </source>
</evidence>
<evidence type="ECO:0000313" key="3">
    <source>
        <dbReference type="EMBL" id="VDM38175.1"/>
    </source>
</evidence>
<sequence length="413" mass="47931">MDLSDDVWNDIFAHLDVGSRSRVSILNKRLRSLFACWNDITMISLKGDSTYIAGDYLRHCTKCPLKVGASEALSQREYGRRAKYTQRETSSMFAENQSYHRFMHPQLLSTVLFISYCIGSAYVNFVLFFLRYTYFIFRCSLFSPWALPVDRLLCQPRLRNLRILQRYDEVKTLHNMLRMPYAIQISSLPLTVLQLSGVVLKSNVLKVLVEGLKVTLKELLIAGALCNSPDFDEYISAIAGLMSLEVLEIPPSLFSSCHRKIPTKLSLIGHLSLQRLAIYVHYYNAPNIALFITLLPKTLKELIIFRTTEFDRTIWENHFSNTPFKVYLCHLNDVLTEPEWMCESNELLTHTLWLPPYKYSYNLPRSDPVEWYENVFEEIKDDDEWSNVQMVRTALERSESDLSDEPTVVTAAW</sequence>
<proteinExistence type="predicted"/>